<dbReference type="EMBL" id="MKZY01000003">
    <property type="protein sequence ID" value="OOO11483.1"/>
    <property type="molecule type" value="Genomic_DNA"/>
</dbReference>
<feature type="region of interest" description="Disordered" evidence="1">
    <location>
        <begin position="284"/>
        <end position="344"/>
    </location>
</feature>
<accession>A0A1S9DQW0</accession>
<reference evidence="2 3" key="1">
    <citation type="submission" date="2016-10" db="EMBL/GenBank/DDBJ databases">
        <title>Genome sequencing of Aspergillus oryzae BCC7051.</title>
        <authorList>
            <person name="Thammarongtham C."/>
            <person name="Vorapreeda T."/>
            <person name="Nookaew I."/>
            <person name="Srisuk T."/>
            <person name="Land M."/>
            <person name="Jeennor S."/>
            <person name="Laoteng K."/>
        </authorList>
    </citation>
    <scope>NUCLEOTIDE SEQUENCE [LARGE SCALE GENOMIC DNA]</scope>
    <source>
        <strain evidence="2 3">BCC7051</strain>
    </source>
</reference>
<feature type="compositionally biased region" description="Basic residues" evidence="1">
    <location>
        <begin position="65"/>
        <end position="78"/>
    </location>
</feature>
<feature type="compositionally biased region" description="Basic and acidic residues" evidence="1">
    <location>
        <begin position="766"/>
        <end position="783"/>
    </location>
</feature>
<feature type="compositionally biased region" description="Basic and acidic residues" evidence="1">
    <location>
        <begin position="631"/>
        <end position="645"/>
    </location>
</feature>
<dbReference type="eggNOG" id="ENOG502RNTZ">
    <property type="taxonomic scope" value="Eukaryota"/>
</dbReference>
<evidence type="ECO:0000313" key="2">
    <source>
        <dbReference type="EMBL" id="OOO11483.1"/>
    </source>
</evidence>
<name>A0A1S9DQW0_ASPOZ</name>
<evidence type="ECO:0000256" key="1">
    <source>
        <dbReference type="SAM" id="MobiDB-lite"/>
    </source>
</evidence>
<dbReference type="Proteomes" id="UP000190312">
    <property type="component" value="Unassembled WGS sequence"/>
</dbReference>
<feature type="compositionally biased region" description="Basic and acidic residues" evidence="1">
    <location>
        <begin position="89"/>
        <end position="98"/>
    </location>
</feature>
<evidence type="ECO:0000313" key="3">
    <source>
        <dbReference type="Proteomes" id="UP000190312"/>
    </source>
</evidence>
<feature type="compositionally biased region" description="Polar residues" evidence="1">
    <location>
        <begin position="394"/>
        <end position="420"/>
    </location>
</feature>
<feature type="region of interest" description="Disordered" evidence="1">
    <location>
        <begin position="1"/>
        <end position="155"/>
    </location>
</feature>
<feature type="compositionally biased region" description="Polar residues" evidence="1">
    <location>
        <begin position="750"/>
        <end position="763"/>
    </location>
</feature>
<dbReference type="VEuPathDB" id="FungiDB:AO090012000804"/>
<dbReference type="AlphaFoldDB" id="A0A1S9DQW0"/>
<feature type="compositionally biased region" description="Low complexity" evidence="1">
    <location>
        <begin position="36"/>
        <end position="60"/>
    </location>
</feature>
<sequence>MRTRSQQASPGGFLSLDDSAPRRTRSTRNTSQPNAQSSSSTKTTTQPKGQGTTKRTTTSRVAKTQTRKAPQRATRKSTRKTENQMADGSPHESHKNGERAQTAPLDDKENLTNESQDPDSVTLADSTVLSEPKSSSLTRSPLSERSRTPFFDGGGISLSGLPFEEALVARIGEPLVLGVEPSISEPAVVEPTAAECRESAVLALAAFTADDFSEMSGTDSTSTFAADSEGRMVVQRLPVGEIPRLGGFFQTAANSEATVISGASVDTPTLASIFSEIVPFNRKRAHEDTSNEDRTAPVTPAANKRRNLGPPGSTPFANRRTPLSRRIQTRAAPFSARLARREAEKHGRIESTLFRLPDYLRQLEADRQKADRAPSSPGPQLPQTTFDFTMEPNLPTNQNPAEESSAPQEPSTPGRSTPETPQRGWNLRGLLSSVPRSFSRLLPFGRPSESSEDQSTIEPSSERITRTRSLDPESAGPQTEGRSRWRLSEGPSQPPKKRARNLSYSLFPAPIDRSLYLGDIPKPSTAPTEAAAPDSHRTEQVQAQKPGPVASDDQAERRQTSQAISDAEQRKRKRSPSPDVIPNPAGSSYGLDLDYFCYSSESEDEAAETPSKQSERKKADSLAKSVARSALRTERQSSKKVRFDASPEDTPSKLRSRARSTDPYRGTHFVGMGSDSPTPPARTEQPSQRHAGFVPNTQGTFQLDYDAVSDEFETSSLSSSTDVTAPSPSQAAREEDGRASTQPEGHDAQSPASRHTSRAQPSTPGKVDEEALARVRSQAEKYKPKTPSGLRTTSRYASPLTATPDIVASKQTTKKSDLSPQPGKADEPGNFGDDEFARDAEWLYQNCPSGDLSQLKWPARQSYEESLGVSSTSMKLLATIWDDSEIEPAYLAFRQSFEEFKKTLK</sequence>
<comment type="caution">
    <text evidence="2">The sequence shown here is derived from an EMBL/GenBank/DDBJ whole genome shotgun (WGS) entry which is preliminary data.</text>
</comment>
<proteinExistence type="predicted"/>
<feature type="compositionally biased region" description="Polar residues" evidence="1">
    <location>
        <begin position="112"/>
        <end position="141"/>
    </location>
</feature>
<organism evidence="2 3">
    <name type="scientific">Aspergillus oryzae</name>
    <name type="common">Yellow koji mold</name>
    <dbReference type="NCBI Taxonomy" id="5062"/>
    <lineage>
        <taxon>Eukaryota</taxon>
        <taxon>Fungi</taxon>
        <taxon>Dikarya</taxon>
        <taxon>Ascomycota</taxon>
        <taxon>Pezizomycotina</taxon>
        <taxon>Eurotiomycetes</taxon>
        <taxon>Eurotiomycetidae</taxon>
        <taxon>Eurotiales</taxon>
        <taxon>Aspergillaceae</taxon>
        <taxon>Aspergillus</taxon>
        <taxon>Aspergillus subgen. Circumdati</taxon>
    </lineage>
</organism>
<feature type="region of interest" description="Disordered" evidence="1">
    <location>
        <begin position="366"/>
        <end position="837"/>
    </location>
</feature>
<feature type="compositionally biased region" description="Basic and acidic residues" evidence="1">
    <location>
        <begin position="460"/>
        <end position="471"/>
    </location>
</feature>
<dbReference type="VEuPathDB" id="FungiDB:AO090012000803"/>
<gene>
    <name evidence="2" type="ORF">OAory_01079530</name>
</gene>
<dbReference type="OrthoDB" id="5394108at2759"/>
<protein>
    <submittedName>
        <fullName evidence="2">Uncharacterized protein</fullName>
    </submittedName>
</protein>
<feature type="compositionally biased region" description="Basic and acidic residues" evidence="1">
    <location>
        <begin position="285"/>
        <end position="295"/>
    </location>
</feature>